<feature type="repeat" description="ANK" evidence="1">
    <location>
        <begin position="168"/>
        <end position="200"/>
    </location>
</feature>
<dbReference type="OrthoDB" id="4735278at2759"/>
<dbReference type="Gene3D" id="1.25.40.20">
    <property type="entry name" value="Ankyrin repeat-containing domain"/>
    <property type="match status" value="1"/>
</dbReference>
<feature type="compositionally biased region" description="Low complexity" evidence="2">
    <location>
        <begin position="49"/>
        <end position="58"/>
    </location>
</feature>
<dbReference type="PANTHER" id="PTHR20923:SF1">
    <property type="entry name" value="G PATCH DOMAIN AND ANKYRIN REPEAT-CONTAINING PROTEIN 1"/>
    <property type="match status" value="1"/>
</dbReference>
<dbReference type="PROSITE" id="PS50174">
    <property type="entry name" value="G_PATCH"/>
    <property type="match status" value="1"/>
</dbReference>
<feature type="region of interest" description="Disordered" evidence="2">
    <location>
        <begin position="49"/>
        <end position="86"/>
    </location>
</feature>
<dbReference type="Pfam" id="PF01585">
    <property type="entry name" value="G-patch"/>
    <property type="match status" value="1"/>
</dbReference>
<dbReference type="PANTHER" id="PTHR20923">
    <property type="entry name" value="BAT4 PROTEIN-RELATED"/>
    <property type="match status" value="1"/>
</dbReference>
<evidence type="ECO:0000256" key="2">
    <source>
        <dbReference type="SAM" id="MobiDB-lite"/>
    </source>
</evidence>
<dbReference type="InterPro" id="IPR002110">
    <property type="entry name" value="Ankyrin_rpt"/>
</dbReference>
<reference evidence="4 5" key="1">
    <citation type="submission" date="2019-01" db="EMBL/GenBank/DDBJ databases">
        <title>A draft genome assembly of the solar-powered sea slug Elysia chlorotica.</title>
        <authorList>
            <person name="Cai H."/>
            <person name="Li Q."/>
            <person name="Fang X."/>
            <person name="Li J."/>
            <person name="Curtis N.E."/>
            <person name="Altenburger A."/>
            <person name="Shibata T."/>
            <person name="Feng M."/>
            <person name="Maeda T."/>
            <person name="Schwartz J.A."/>
            <person name="Shigenobu S."/>
            <person name="Lundholm N."/>
            <person name="Nishiyama T."/>
            <person name="Yang H."/>
            <person name="Hasebe M."/>
            <person name="Li S."/>
            <person name="Pierce S.K."/>
            <person name="Wang J."/>
        </authorList>
    </citation>
    <scope>NUCLEOTIDE SEQUENCE [LARGE SCALE GENOMIC DNA]</scope>
    <source>
        <strain evidence="4">EC2010</strain>
        <tissue evidence="4">Whole organism of an adult</tissue>
    </source>
</reference>
<dbReference type="SMART" id="SM00248">
    <property type="entry name" value="ANK"/>
    <property type="match status" value="3"/>
</dbReference>
<keyword evidence="5" id="KW-1185">Reference proteome</keyword>
<gene>
    <name evidence="4" type="ORF">EGW08_002414</name>
</gene>
<organism evidence="4 5">
    <name type="scientific">Elysia chlorotica</name>
    <name type="common">Eastern emerald elysia</name>
    <name type="synonym">Sea slug</name>
    <dbReference type="NCBI Taxonomy" id="188477"/>
    <lineage>
        <taxon>Eukaryota</taxon>
        <taxon>Metazoa</taxon>
        <taxon>Spiralia</taxon>
        <taxon>Lophotrochozoa</taxon>
        <taxon>Mollusca</taxon>
        <taxon>Gastropoda</taxon>
        <taxon>Heterobranchia</taxon>
        <taxon>Euthyneura</taxon>
        <taxon>Panpulmonata</taxon>
        <taxon>Sacoglossa</taxon>
        <taxon>Placobranchoidea</taxon>
        <taxon>Plakobranchidae</taxon>
        <taxon>Elysia</taxon>
    </lineage>
</organism>
<dbReference type="GO" id="GO:0003676">
    <property type="term" value="F:nucleic acid binding"/>
    <property type="evidence" value="ECO:0007669"/>
    <property type="project" value="InterPro"/>
</dbReference>
<dbReference type="PROSITE" id="PS50297">
    <property type="entry name" value="ANK_REP_REGION"/>
    <property type="match status" value="1"/>
</dbReference>
<protein>
    <recommendedName>
        <fullName evidence="3">G-patch domain-containing protein</fullName>
    </recommendedName>
</protein>
<name>A0A3S1BRJ0_ELYCH</name>
<dbReference type="PROSITE" id="PS50088">
    <property type="entry name" value="ANK_REPEAT"/>
    <property type="match status" value="1"/>
</dbReference>
<dbReference type="EMBL" id="RQTK01000047">
    <property type="protein sequence ID" value="RUS89802.1"/>
    <property type="molecule type" value="Genomic_DNA"/>
</dbReference>
<evidence type="ECO:0000313" key="5">
    <source>
        <dbReference type="Proteomes" id="UP000271974"/>
    </source>
</evidence>
<dbReference type="STRING" id="188477.A0A3S1BRJ0"/>
<dbReference type="Pfam" id="PF12796">
    <property type="entry name" value="Ank_2"/>
    <property type="match status" value="1"/>
</dbReference>
<dbReference type="SMART" id="SM00443">
    <property type="entry name" value="G_patch"/>
    <property type="match status" value="1"/>
</dbReference>
<dbReference type="InterPro" id="IPR000467">
    <property type="entry name" value="G_patch_dom"/>
</dbReference>
<proteinExistence type="predicted"/>
<dbReference type="AlphaFoldDB" id="A0A3S1BRJ0"/>
<evidence type="ECO:0000313" key="4">
    <source>
        <dbReference type="EMBL" id="RUS89802.1"/>
    </source>
</evidence>
<dbReference type="InterPro" id="IPR039146">
    <property type="entry name" value="GPANK1"/>
</dbReference>
<sequence>MAMIDPAYRNLIQFVPEQPSHSENLAVKEVSAAASLSGQDVKSFYESVVGTPSSSVSTQPLSNKQDAYRRGKSAANSNISRKDKRRRNKAVLNIKIEPLCHNDAETEASSNFNMHANHVNSAKTVQSQPFDHLDRRQSKFLQAAQLGNCSKVCELLDQGVNLNCKDFYGWTALMCAAKEGHDQTVICLLDRGADSTLLNNEGLSASCLASLAGHFNLANSILSFSSSILATPQHDEEERLSSFYCCVCKDHFSKSEETAHSTSTVHLFNSGRKHKHPAYLLPETNRGFQMLLRTGWQVDEGLGPDGKGIKYPVKTVLKRDREGLGQQSEGKRAKITHFNPRDEAAVHSVMSKPTRNISARKSAQYALRSKEKRQRRKEIGFRFEFRDL</sequence>
<accession>A0A3S1BRJ0</accession>
<dbReference type="SUPFAM" id="SSF48403">
    <property type="entry name" value="Ankyrin repeat"/>
    <property type="match status" value="1"/>
</dbReference>
<keyword evidence="1" id="KW-0040">ANK repeat</keyword>
<feature type="domain" description="G-patch" evidence="3">
    <location>
        <begin position="283"/>
        <end position="329"/>
    </location>
</feature>
<dbReference type="Proteomes" id="UP000271974">
    <property type="component" value="Unassembled WGS sequence"/>
</dbReference>
<dbReference type="InterPro" id="IPR036770">
    <property type="entry name" value="Ankyrin_rpt-contain_sf"/>
</dbReference>
<evidence type="ECO:0000259" key="3">
    <source>
        <dbReference type="PROSITE" id="PS50174"/>
    </source>
</evidence>
<comment type="caution">
    <text evidence="4">The sequence shown here is derived from an EMBL/GenBank/DDBJ whole genome shotgun (WGS) entry which is preliminary data.</text>
</comment>
<evidence type="ECO:0000256" key="1">
    <source>
        <dbReference type="PROSITE-ProRule" id="PRU00023"/>
    </source>
</evidence>